<evidence type="ECO:0000313" key="2">
    <source>
        <dbReference type="EMBL" id="KAF3762187.1"/>
    </source>
</evidence>
<protein>
    <submittedName>
        <fullName evidence="2">Uncharacterized protein</fullName>
    </submittedName>
</protein>
<reference evidence="2" key="1">
    <citation type="journal article" date="2020" name="Phytopathology">
        <title>Genome sequence of the chestnut blight fungus Cryphonectria parasitica EP155: A fundamental resource for an archetypical invasive plant pathogen.</title>
        <authorList>
            <person name="Crouch J.A."/>
            <person name="Dawe A."/>
            <person name="Aerts A."/>
            <person name="Barry K."/>
            <person name="Churchill A.C.L."/>
            <person name="Grimwood J."/>
            <person name="Hillman B."/>
            <person name="Milgroom M.G."/>
            <person name="Pangilinan J."/>
            <person name="Smith M."/>
            <person name="Salamov A."/>
            <person name="Schmutz J."/>
            <person name="Yadav J."/>
            <person name="Grigoriev I.V."/>
            <person name="Nuss D."/>
        </authorList>
    </citation>
    <scope>NUCLEOTIDE SEQUENCE</scope>
    <source>
        <strain evidence="2">EP155</strain>
    </source>
</reference>
<proteinExistence type="predicted"/>
<name>A0A9P4XVS1_CRYP1</name>
<dbReference type="Proteomes" id="UP000803844">
    <property type="component" value="Unassembled WGS sequence"/>
</dbReference>
<evidence type="ECO:0000313" key="3">
    <source>
        <dbReference type="Proteomes" id="UP000803844"/>
    </source>
</evidence>
<accession>A0A9P4XVS1</accession>
<feature type="region of interest" description="Disordered" evidence="1">
    <location>
        <begin position="1"/>
        <end position="80"/>
    </location>
</feature>
<keyword evidence="3" id="KW-1185">Reference proteome</keyword>
<feature type="compositionally biased region" description="Polar residues" evidence="1">
    <location>
        <begin position="35"/>
        <end position="44"/>
    </location>
</feature>
<gene>
    <name evidence="2" type="ORF">M406DRAFT_357364</name>
</gene>
<organism evidence="2 3">
    <name type="scientific">Cryphonectria parasitica (strain ATCC 38755 / EP155)</name>
    <dbReference type="NCBI Taxonomy" id="660469"/>
    <lineage>
        <taxon>Eukaryota</taxon>
        <taxon>Fungi</taxon>
        <taxon>Dikarya</taxon>
        <taxon>Ascomycota</taxon>
        <taxon>Pezizomycotina</taxon>
        <taxon>Sordariomycetes</taxon>
        <taxon>Sordariomycetidae</taxon>
        <taxon>Diaporthales</taxon>
        <taxon>Cryphonectriaceae</taxon>
        <taxon>Cryphonectria-Endothia species complex</taxon>
        <taxon>Cryphonectria</taxon>
    </lineage>
</organism>
<evidence type="ECO:0000256" key="1">
    <source>
        <dbReference type="SAM" id="MobiDB-lite"/>
    </source>
</evidence>
<dbReference type="RefSeq" id="XP_040773166.1">
    <property type="nucleotide sequence ID" value="XM_040923662.1"/>
</dbReference>
<dbReference type="EMBL" id="MU032350">
    <property type="protein sequence ID" value="KAF3762187.1"/>
    <property type="molecule type" value="Genomic_DNA"/>
</dbReference>
<comment type="caution">
    <text evidence="2">The sequence shown here is derived from an EMBL/GenBank/DDBJ whole genome shotgun (WGS) entry which is preliminary data.</text>
</comment>
<dbReference type="GeneID" id="63840791"/>
<dbReference type="AlphaFoldDB" id="A0A9P4XVS1"/>
<sequence>MKTEGKNVEVGSNGCRKGPPSFSSRPMHRVARPGQMSSNMATKSRSPRESSRQRWARCPSSPPHRYTLYSTPWSPASGLDGLSVYSRQFCAIA</sequence>